<comment type="caution">
    <text evidence="2">The sequence shown here is derived from an EMBL/GenBank/DDBJ whole genome shotgun (WGS) entry which is preliminary data.</text>
</comment>
<feature type="chain" id="PRO_5041969095" description="DUF4189 domain-containing protein" evidence="1">
    <location>
        <begin position="24"/>
        <end position="169"/>
    </location>
</feature>
<reference evidence="2" key="1">
    <citation type="submission" date="2023-07" db="EMBL/GenBank/DDBJ databases">
        <title>Genomic Encyclopedia of Type Strains, Phase IV (KMG-IV): sequencing the most valuable type-strain genomes for metagenomic binning, comparative biology and taxonomic classification.</title>
        <authorList>
            <person name="Goeker M."/>
        </authorList>
    </citation>
    <scope>NUCLEOTIDE SEQUENCE</scope>
    <source>
        <strain evidence="2">DSM 21202</strain>
    </source>
</reference>
<name>A0AAE4ASS2_9HYPH</name>
<evidence type="ECO:0000313" key="3">
    <source>
        <dbReference type="Proteomes" id="UP001229244"/>
    </source>
</evidence>
<dbReference type="Proteomes" id="UP001229244">
    <property type="component" value="Unassembled WGS sequence"/>
</dbReference>
<evidence type="ECO:0008006" key="4">
    <source>
        <dbReference type="Google" id="ProtNLM"/>
    </source>
</evidence>
<organism evidence="2 3">
    <name type="scientific">Amorphus orientalis</name>
    <dbReference type="NCBI Taxonomy" id="649198"/>
    <lineage>
        <taxon>Bacteria</taxon>
        <taxon>Pseudomonadati</taxon>
        <taxon>Pseudomonadota</taxon>
        <taxon>Alphaproteobacteria</taxon>
        <taxon>Hyphomicrobiales</taxon>
        <taxon>Amorphaceae</taxon>
        <taxon>Amorphus</taxon>
    </lineage>
</organism>
<dbReference type="EMBL" id="JAUSUL010000001">
    <property type="protein sequence ID" value="MDQ0314264.1"/>
    <property type="molecule type" value="Genomic_DNA"/>
</dbReference>
<dbReference type="RefSeq" id="WP_306884038.1">
    <property type="nucleotide sequence ID" value="NZ_JAUSUL010000001.1"/>
</dbReference>
<keyword evidence="3" id="KW-1185">Reference proteome</keyword>
<accession>A0AAE4ASS2</accession>
<keyword evidence="1" id="KW-0732">Signal</keyword>
<protein>
    <recommendedName>
        <fullName evidence="4">DUF4189 domain-containing protein</fullName>
    </recommendedName>
</protein>
<proteinExistence type="predicted"/>
<evidence type="ECO:0000256" key="1">
    <source>
        <dbReference type="SAM" id="SignalP"/>
    </source>
</evidence>
<evidence type="ECO:0000313" key="2">
    <source>
        <dbReference type="EMBL" id="MDQ0314264.1"/>
    </source>
</evidence>
<sequence length="169" mass="18265">MLDRAMRILTLLAVVSVPGAAVAEYSYKPAQEVPQRVYPEGSGSIQNSAPLGYAAMAVGPAGRSWIIGARSEADARQQAQQECSQFGDNCQAVASGTDRGYFVGGYCGDTPKAAYSTIDFLDAQDRFYGYALGSRQGFVEQDGDCRIDWLGHRVMPTLDERPTLVSGRR</sequence>
<gene>
    <name evidence="2" type="ORF">J2S73_000701</name>
</gene>
<dbReference type="AlphaFoldDB" id="A0AAE4ASS2"/>
<feature type="signal peptide" evidence="1">
    <location>
        <begin position="1"/>
        <end position="23"/>
    </location>
</feature>